<evidence type="ECO:0000313" key="2">
    <source>
        <dbReference type="EMBL" id="PVH37305.1"/>
    </source>
</evidence>
<proteinExistence type="predicted"/>
<dbReference type="Proteomes" id="UP000243499">
    <property type="component" value="Chromosome 6"/>
</dbReference>
<reference evidence="2" key="1">
    <citation type="submission" date="2018-04" db="EMBL/GenBank/DDBJ databases">
        <title>WGS assembly of Panicum hallii.</title>
        <authorList>
            <person name="Lovell J."/>
            <person name="Jenkins J."/>
            <person name="Lowry D."/>
            <person name="Mamidi S."/>
            <person name="Sreedasyam A."/>
            <person name="Weng X."/>
            <person name="Barry K."/>
            <person name="Bonette J."/>
            <person name="Campitelli B."/>
            <person name="Daum C."/>
            <person name="Gordon S."/>
            <person name="Gould B."/>
            <person name="Lipzen A."/>
            <person name="Macqueen A."/>
            <person name="Palacio-Mejia J."/>
            <person name="Plott C."/>
            <person name="Shakirov E."/>
            <person name="Shu S."/>
            <person name="Yoshinaga Y."/>
            <person name="Zane M."/>
            <person name="Rokhsar D."/>
            <person name="Grimwood J."/>
            <person name="Schmutz J."/>
            <person name="Juenger T."/>
        </authorList>
    </citation>
    <scope>NUCLEOTIDE SEQUENCE [LARGE SCALE GENOMIC DNA]</scope>
    <source>
        <strain evidence="2">FIL2</strain>
    </source>
</reference>
<protein>
    <submittedName>
        <fullName evidence="2">Uncharacterized protein</fullName>
    </submittedName>
</protein>
<accession>A0A270R4M0</accession>
<name>A0A270R4M0_9POAL</name>
<sequence length="142" mass="15319">MAPGAARTPQSSTLTCCGAALVHGRGRLLVVRAARGDDGLWTLNEDKHLMNKLLAPWQRPLESPHLLLRGPARAATLDTHGLNQQRTATRARSFSRGGTGSSGEGAAEDSDDTMVTSSWSRKESRARTSSRMAARPEVSDRR</sequence>
<dbReference type="EMBL" id="CM008051">
    <property type="protein sequence ID" value="PVH37305.1"/>
    <property type="molecule type" value="Genomic_DNA"/>
</dbReference>
<evidence type="ECO:0000256" key="1">
    <source>
        <dbReference type="SAM" id="MobiDB-lite"/>
    </source>
</evidence>
<dbReference type="Gramene" id="PVH37305">
    <property type="protein sequence ID" value="PVH37305"/>
    <property type="gene ID" value="PAHAL_6G284400"/>
</dbReference>
<organism evidence="2">
    <name type="scientific">Panicum hallii</name>
    <dbReference type="NCBI Taxonomy" id="206008"/>
    <lineage>
        <taxon>Eukaryota</taxon>
        <taxon>Viridiplantae</taxon>
        <taxon>Streptophyta</taxon>
        <taxon>Embryophyta</taxon>
        <taxon>Tracheophyta</taxon>
        <taxon>Spermatophyta</taxon>
        <taxon>Magnoliopsida</taxon>
        <taxon>Liliopsida</taxon>
        <taxon>Poales</taxon>
        <taxon>Poaceae</taxon>
        <taxon>PACMAD clade</taxon>
        <taxon>Panicoideae</taxon>
        <taxon>Panicodae</taxon>
        <taxon>Paniceae</taxon>
        <taxon>Panicinae</taxon>
        <taxon>Panicum</taxon>
        <taxon>Panicum sect. Panicum</taxon>
    </lineage>
</organism>
<gene>
    <name evidence="2" type="ORF">PAHAL_6G284400</name>
</gene>
<feature type="region of interest" description="Disordered" evidence="1">
    <location>
        <begin position="75"/>
        <end position="142"/>
    </location>
</feature>
<dbReference type="AlphaFoldDB" id="A0A270R4M0"/>